<organism evidence="2 3">
    <name type="scientific">Escherichia coli O7:K1 (strain IAI39 / ExPEC)</name>
    <dbReference type="NCBI Taxonomy" id="585057"/>
    <lineage>
        <taxon>Bacteria</taxon>
        <taxon>Pseudomonadati</taxon>
        <taxon>Pseudomonadota</taxon>
        <taxon>Gammaproteobacteria</taxon>
        <taxon>Enterobacterales</taxon>
        <taxon>Enterobacteriaceae</taxon>
        <taxon>Escherichia</taxon>
    </lineage>
</organism>
<dbReference type="HOGENOM" id="CLU_153100_0_0_6"/>
<dbReference type="EMBL" id="CU928164">
    <property type="protein sequence ID" value="CAR20965.1"/>
    <property type="molecule type" value="Genomic_DNA"/>
</dbReference>
<dbReference type="RefSeq" id="WP_000217632.1">
    <property type="nucleotide sequence ID" value="NC_011750.1"/>
</dbReference>
<evidence type="ECO:0000256" key="1">
    <source>
        <dbReference type="SAM" id="SignalP"/>
    </source>
</evidence>
<sequence>MTVMKKVLIAAIGFCLVGCAGMKLPEYSQVKASPYYTDCRAFAMDVYKNDGYSKIAKTTILSMDDVKARYIVTGCVVAMGKNTVEEIKADLSAKGSSFGLISGACSSAACRVDVEQQMNAYVLGSYYAANKKFPDKMKAEF</sequence>
<protein>
    <recommendedName>
        <fullName evidence="4">Lipoprotein</fullName>
    </recommendedName>
</protein>
<gene>
    <name evidence="2" type="ordered locus">ECIAI39_4869</name>
</gene>
<accession>A0A0H3MXI7</accession>
<name>A0A0H3MXI7_ECO7I</name>
<dbReference type="AlphaFoldDB" id="A0A0H3MXI7"/>
<evidence type="ECO:0008006" key="4">
    <source>
        <dbReference type="Google" id="ProtNLM"/>
    </source>
</evidence>
<dbReference type="KEGG" id="ect:ECIAI39_4869"/>
<feature type="signal peptide" evidence="1">
    <location>
        <begin position="1"/>
        <end position="20"/>
    </location>
</feature>
<dbReference type="Proteomes" id="UP000000749">
    <property type="component" value="Chromosome"/>
</dbReference>
<keyword evidence="1" id="KW-0732">Signal</keyword>
<evidence type="ECO:0000313" key="2">
    <source>
        <dbReference type="EMBL" id="CAR20965.1"/>
    </source>
</evidence>
<feature type="chain" id="PRO_5002615893" description="Lipoprotein" evidence="1">
    <location>
        <begin position="21"/>
        <end position="141"/>
    </location>
</feature>
<dbReference type="PATRIC" id="fig|585057.6.peg.5030"/>
<proteinExistence type="predicted"/>
<dbReference type="STRING" id="585057.ECIAI39_4869"/>
<evidence type="ECO:0000313" key="3">
    <source>
        <dbReference type="Proteomes" id="UP000000749"/>
    </source>
</evidence>
<reference evidence="3" key="1">
    <citation type="journal article" date="2009" name="PLoS Genet.">
        <title>Organised genome dynamics in the Escherichia coli species results in highly diverse adaptive paths.</title>
        <authorList>
            <person name="Touchon M."/>
            <person name="Hoede C."/>
            <person name="Tenaillon O."/>
            <person name="Barbe V."/>
            <person name="Baeriswyl S."/>
            <person name="Bidet P."/>
            <person name="Bingen E."/>
            <person name="Bonacorsi S."/>
            <person name="Bouchier C."/>
            <person name="Bouvet O."/>
            <person name="Calteau A."/>
            <person name="Chiapello H."/>
            <person name="Clermont O."/>
            <person name="Cruveiller S."/>
            <person name="Danchin A."/>
            <person name="Diard M."/>
            <person name="Dossat C."/>
            <person name="Karoui M.E."/>
            <person name="Frapy E."/>
            <person name="Garry L."/>
            <person name="Ghigo J.M."/>
            <person name="Gilles A.M."/>
            <person name="Johnson J."/>
            <person name="Le Bouguenec C."/>
            <person name="Lescat M."/>
            <person name="Mangenot S."/>
            <person name="Martinez-Jehanne V."/>
            <person name="Matic I."/>
            <person name="Nassif X."/>
            <person name="Oztas S."/>
            <person name="Petit M.A."/>
            <person name="Pichon C."/>
            <person name="Rouy Z."/>
            <person name="Ruf C.S."/>
            <person name="Schneider D."/>
            <person name="Tourret J."/>
            <person name="Vacherie B."/>
            <person name="Vallenet D."/>
            <person name="Medigue C."/>
            <person name="Rocha E.P.C."/>
            <person name="Denamur E."/>
        </authorList>
    </citation>
    <scope>NUCLEOTIDE SEQUENCE [LARGE SCALE GENOMIC DNA]</scope>
    <source>
        <strain evidence="3">IAI39 / ExPEC</strain>
    </source>
</reference>